<dbReference type="Proteomes" id="UP000053259">
    <property type="component" value="Unassembled WGS sequence"/>
</dbReference>
<reference evidence="4 5" key="1">
    <citation type="submission" date="2015-01" db="EMBL/GenBank/DDBJ databases">
        <title>The Genome Sequence of Ochroconis gallopava CBS43764.</title>
        <authorList>
            <consortium name="The Broad Institute Genomics Platform"/>
            <person name="Cuomo C."/>
            <person name="de Hoog S."/>
            <person name="Gorbushina A."/>
            <person name="Stielow B."/>
            <person name="Teixiera M."/>
            <person name="Abouelleil A."/>
            <person name="Chapman S.B."/>
            <person name="Priest M."/>
            <person name="Young S.K."/>
            <person name="Wortman J."/>
            <person name="Nusbaum C."/>
            <person name="Birren B."/>
        </authorList>
    </citation>
    <scope>NUCLEOTIDE SEQUENCE [LARGE SCALE GENOMIC DNA]</scope>
    <source>
        <strain evidence="4 5">CBS 43764</strain>
    </source>
</reference>
<dbReference type="GO" id="GO:0016616">
    <property type="term" value="F:oxidoreductase activity, acting on the CH-OH group of donors, NAD or NADP as acceptor"/>
    <property type="evidence" value="ECO:0007669"/>
    <property type="project" value="InterPro"/>
</dbReference>
<dbReference type="RefSeq" id="XP_016213061.1">
    <property type="nucleotide sequence ID" value="XM_016358922.1"/>
</dbReference>
<dbReference type="AlphaFoldDB" id="A0A0D1YRF8"/>
<dbReference type="GeneID" id="27313391"/>
<name>A0A0D1YRF8_9PEZI</name>
<sequence>MLEEKRTILVTGGAGFVGRWIVKALCDQLPEFKVVVLDRQRNNDWNAAIELVQVDITDPATVLSCFNTVKPMAVIHSAGSVPNVAKRYDKSRKAFECMYAVNVGGTKNVLEAARAVGVRYFIYTSSVTVLVDDLSVDHPNMTEDLPTGHATLPYGRTKGIAEKMVLDANRDDFKTCALRPSVVFGPGDENCIPTIHSCIAKGETPFVIGDPSKSLYDFTYVSNVADAHVLALKNLTSTGTAAGRPFFITNGESISFRGFCLAIWREFGHVPKCELKIPLPLAWSAGLVAEITTWITGGASSISRGSVRELTMTAYSSIENAKRILGYEPRVKLEEGIRLSCEDFARRIATSTKSEGKK</sequence>
<organism evidence="4 5">
    <name type="scientific">Verruconis gallopava</name>
    <dbReference type="NCBI Taxonomy" id="253628"/>
    <lineage>
        <taxon>Eukaryota</taxon>
        <taxon>Fungi</taxon>
        <taxon>Dikarya</taxon>
        <taxon>Ascomycota</taxon>
        <taxon>Pezizomycotina</taxon>
        <taxon>Dothideomycetes</taxon>
        <taxon>Pleosporomycetidae</taxon>
        <taxon>Venturiales</taxon>
        <taxon>Sympoventuriaceae</taxon>
        <taxon>Verruconis</taxon>
    </lineage>
</organism>
<dbReference type="OrthoDB" id="331544at2759"/>
<feature type="domain" description="3-beta hydroxysteroid dehydrogenase/isomerase" evidence="3">
    <location>
        <begin position="9"/>
        <end position="278"/>
    </location>
</feature>
<keyword evidence="5" id="KW-1185">Reference proteome</keyword>
<evidence type="ECO:0000313" key="5">
    <source>
        <dbReference type="Proteomes" id="UP000053259"/>
    </source>
</evidence>
<evidence type="ECO:0000256" key="2">
    <source>
        <dbReference type="ARBA" id="ARBA00023002"/>
    </source>
</evidence>
<evidence type="ECO:0000313" key="4">
    <source>
        <dbReference type="EMBL" id="KIW03192.1"/>
    </source>
</evidence>
<gene>
    <name evidence="4" type="ORF">PV09_05418</name>
</gene>
<protein>
    <recommendedName>
        <fullName evidence="3">3-beta hydroxysteroid dehydrogenase/isomerase domain-containing protein</fullName>
    </recommendedName>
</protein>
<comment type="similarity">
    <text evidence="1">Belongs to the 3-beta-HSD family.</text>
</comment>
<dbReference type="VEuPathDB" id="FungiDB:PV09_05418"/>
<evidence type="ECO:0000256" key="1">
    <source>
        <dbReference type="ARBA" id="ARBA00009219"/>
    </source>
</evidence>
<dbReference type="EMBL" id="KN847545">
    <property type="protein sequence ID" value="KIW03192.1"/>
    <property type="molecule type" value="Genomic_DNA"/>
</dbReference>
<dbReference type="HOGENOM" id="CLU_007383_6_8_1"/>
<dbReference type="GO" id="GO:0006694">
    <property type="term" value="P:steroid biosynthetic process"/>
    <property type="evidence" value="ECO:0007669"/>
    <property type="project" value="InterPro"/>
</dbReference>
<dbReference type="PANTHER" id="PTHR43245:SF51">
    <property type="entry name" value="SHORT CHAIN DEHYDROGENASE_REDUCTASE FAMILY 42E, MEMBER 2"/>
    <property type="match status" value="1"/>
</dbReference>
<proteinExistence type="inferred from homology"/>
<dbReference type="Pfam" id="PF01073">
    <property type="entry name" value="3Beta_HSD"/>
    <property type="match status" value="1"/>
</dbReference>
<dbReference type="STRING" id="253628.A0A0D1YRF8"/>
<dbReference type="InterPro" id="IPR050177">
    <property type="entry name" value="Lipid_A_modif_metabolic_enz"/>
</dbReference>
<dbReference type="InterPro" id="IPR002225">
    <property type="entry name" value="3Beta_OHSteriod_DH/Estase"/>
</dbReference>
<dbReference type="InParanoid" id="A0A0D1YRF8"/>
<accession>A0A0D1YRF8</accession>
<dbReference type="PANTHER" id="PTHR43245">
    <property type="entry name" value="BIFUNCTIONAL POLYMYXIN RESISTANCE PROTEIN ARNA"/>
    <property type="match status" value="1"/>
</dbReference>
<evidence type="ECO:0000259" key="3">
    <source>
        <dbReference type="Pfam" id="PF01073"/>
    </source>
</evidence>
<dbReference type="SUPFAM" id="SSF51735">
    <property type="entry name" value="NAD(P)-binding Rossmann-fold domains"/>
    <property type="match status" value="1"/>
</dbReference>
<dbReference type="InterPro" id="IPR036291">
    <property type="entry name" value="NAD(P)-bd_dom_sf"/>
</dbReference>
<keyword evidence="2" id="KW-0560">Oxidoreductase</keyword>
<dbReference type="Gene3D" id="3.40.50.720">
    <property type="entry name" value="NAD(P)-binding Rossmann-like Domain"/>
    <property type="match status" value="1"/>
</dbReference>